<dbReference type="InterPro" id="IPR029046">
    <property type="entry name" value="LolA/LolB/LppX"/>
</dbReference>
<reference evidence="1 2" key="1">
    <citation type="submission" date="2020-01" db="EMBL/GenBank/DDBJ databases">
        <title>Natronorubrum sp. JWXQ-INN 674 isolated from Inner Mongolia Autonomous Region of China.</title>
        <authorList>
            <person name="Xue Q."/>
        </authorList>
    </citation>
    <scope>NUCLEOTIDE SEQUENCE [LARGE SCALE GENOMIC DNA]</scope>
    <source>
        <strain evidence="1 2">JWXQ-INN-674</strain>
    </source>
</reference>
<dbReference type="Proteomes" id="UP000434101">
    <property type="component" value="Unassembled WGS sequence"/>
</dbReference>
<sequence>MNRRRILATGAGVALAGCVGLAADDGPSSDDLVQDAIETRRHMSQLSARRTMTVETPDGSVERTERIASEPPAKQRIEVLDSTDPTVPSGSVTVTNRETTWEYNPAAEVVDMRHHGNKVDDDRTLRVLERLREEYRLGYEGTATVDGRDAHVIEARPPIDDSDRRIDLVVGGTTYVVPLSTAAFEDLEVSRTIWIDDEYRYPVKERNEVSDGDETRYSLTVSYEALSIDEGLESGTFTYEPPVEASVVTDGPEPDGIFDSRAAAADAVPYELPEPDVPDSFVLDRVTVVESAERFGTTATLWYDDPAVVARELFVAVREVQRFRPSALEEIEIDGLVAYRRDGRIQSVFWACDDLNYEVSSLTDGDPLRDVVASIGCP</sequence>
<keyword evidence="2" id="KW-1185">Reference proteome</keyword>
<organism evidence="1 2">
    <name type="scientific">Natronorubrum halalkaliphilum</name>
    <dbReference type="NCBI Taxonomy" id="2691917"/>
    <lineage>
        <taxon>Archaea</taxon>
        <taxon>Methanobacteriati</taxon>
        <taxon>Methanobacteriota</taxon>
        <taxon>Stenosarchaea group</taxon>
        <taxon>Halobacteria</taxon>
        <taxon>Halobacteriales</taxon>
        <taxon>Natrialbaceae</taxon>
        <taxon>Natronorubrum</taxon>
    </lineage>
</organism>
<dbReference type="InterPro" id="IPR052944">
    <property type="entry name" value="Sporulation_related"/>
</dbReference>
<proteinExistence type="predicted"/>
<dbReference type="EMBL" id="WUYX01000029">
    <property type="protein sequence ID" value="MXV62355.1"/>
    <property type="molecule type" value="Genomic_DNA"/>
</dbReference>
<dbReference type="SUPFAM" id="SSF89392">
    <property type="entry name" value="Prokaryotic lipoproteins and lipoprotein localization factors"/>
    <property type="match status" value="1"/>
</dbReference>
<dbReference type="RefSeq" id="WP_160065054.1">
    <property type="nucleotide sequence ID" value="NZ_WUYX01000029.1"/>
</dbReference>
<evidence type="ECO:0000313" key="1">
    <source>
        <dbReference type="EMBL" id="MXV62355.1"/>
    </source>
</evidence>
<comment type="caution">
    <text evidence="1">The sequence shown here is derived from an EMBL/GenBank/DDBJ whole genome shotgun (WGS) entry which is preliminary data.</text>
</comment>
<dbReference type="AlphaFoldDB" id="A0A6B0VMG2"/>
<evidence type="ECO:0000313" key="2">
    <source>
        <dbReference type="Proteomes" id="UP000434101"/>
    </source>
</evidence>
<protein>
    <submittedName>
        <fullName evidence="1">DUF2092 domain-containing protein</fullName>
    </submittedName>
</protein>
<gene>
    <name evidence="1" type="ORF">GS429_09830</name>
</gene>
<name>A0A6B0VMG2_9EURY</name>
<dbReference type="Gene3D" id="2.50.20.10">
    <property type="entry name" value="Lipoprotein localisation LolA/LolB/LppX"/>
    <property type="match status" value="1"/>
</dbReference>
<dbReference type="PROSITE" id="PS51257">
    <property type="entry name" value="PROKAR_LIPOPROTEIN"/>
    <property type="match status" value="1"/>
</dbReference>
<dbReference type="PANTHER" id="PTHR37507">
    <property type="entry name" value="SPORULATION PROTEIN YDCC"/>
    <property type="match status" value="1"/>
</dbReference>
<accession>A0A6B0VMG2</accession>
<dbReference type="PANTHER" id="PTHR37507:SF2">
    <property type="entry name" value="SPORULATION PROTEIN YDCC"/>
    <property type="match status" value="1"/>
</dbReference>
<dbReference type="OrthoDB" id="137725at2157"/>